<sequence length="101" mass="11314">MYLAVCTRPEISFTLSQLSQHLKAPGINNWRAVLHLMWYLSGTKHFGIMLDGNQKANQLLESGLAKTQYVSTNNQLANLCTKALGKKKHEEDIKQLNITGS</sequence>
<keyword evidence="2" id="KW-1185">Reference proteome</keyword>
<proteinExistence type="predicted"/>
<dbReference type="AlphaFoldDB" id="A0A0L6V6J8"/>
<accession>A0A0L6V6J8</accession>
<organism evidence="1 2">
    <name type="scientific">Puccinia sorghi</name>
    <dbReference type="NCBI Taxonomy" id="27349"/>
    <lineage>
        <taxon>Eukaryota</taxon>
        <taxon>Fungi</taxon>
        <taxon>Dikarya</taxon>
        <taxon>Basidiomycota</taxon>
        <taxon>Pucciniomycotina</taxon>
        <taxon>Pucciniomycetes</taxon>
        <taxon>Pucciniales</taxon>
        <taxon>Pucciniaceae</taxon>
        <taxon>Puccinia</taxon>
    </lineage>
</organism>
<evidence type="ECO:0000313" key="1">
    <source>
        <dbReference type="EMBL" id="KNZ56177.1"/>
    </source>
</evidence>
<dbReference type="OrthoDB" id="4075035at2759"/>
<evidence type="ECO:0000313" key="2">
    <source>
        <dbReference type="Proteomes" id="UP000037035"/>
    </source>
</evidence>
<comment type="caution">
    <text evidence="1">The sequence shown here is derived from an EMBL/GenBank/DDBJ whole genome shotgun (WGS) entry which is preliminary data.</text>
</comment>
<name>A0A0L6V6J8_9BASI</name>
<reference evidence="1 2" key="1">
    <citation type="submission" date="2015-08" db="EMBL/GenBank/DDBJ databases">
        <title>Next Generation Sequencing and Analysis of the Genome of Puccinia sorghi L Schw, the Causal Agent of Maize Common Rust.</title>
        <authorList>
            <person name="Rochi L."/>
            <person name="Burguener G."/>
            <person name="Darino M."/>
            <person name="Turjanski A."/>
            <person name="Kreff E."/>
            <person name="Dieguez M.J."/>
            <person name="Sacco F."/>
        </authorList>
    </citation>
    <scope>NUCLEOTIDE SEQUENCE [LARGE SCALE GENOMIC DNA]</scope>
    <source>
        <strain evidence="1 2">RO10H11247</strain>
    </source>
</reference>
<dbReference type="Proteomes" id="UP000037035">
    <property type="component" value="Unassembled WGS sequence"/>
</dbReference>
<protein>
    <submittedName>
        <fullName evidence="1">Uncharacterized protein</fullName>
    </submittedName>
</protein>
<dbReference type="VEuPathDB" id="FungiDB:VP01_2477g1"/>
<gene>
    <name evidence="1" type="ORF">VP01_2477g1</name>
</gene>
<dbReference type="EMBL" id="LAVV01007366">
    <property type="protein sequence ID" value="KNZ56177.1"/>
    <property type="molecule type" value="Genomic_DNA"/>
</dbReference>